<organism evidence="2 3">
    <name type="scientific">Flavobacterium anhuiense</name>
    <dbReference type="NCBI Taxonomy" id="459526"/>
    <lineage>
        <taxon>Bacteria</taxon>
        <taxon>Pseudomonadati</taxon>
        <taxon>Bacteroidota</taxon>
        <taxon>Flavobacteriia</taxon>
        <taxon>Flavobacteriales</taxon>
        <taxon>Flavobacteriaceae</taxon>
        <taxon>Flavobacterium</taxon>
    </lineage>
</organism>
<dbReference type="InterPro" id="IPR010870">
    <property type="entry name" value="Porin_O/P"/>
</dbReference>
<reference evidence="2 3" key="1">
    <citation type="submission" date="2014-12" db="EMBL/GenBank/DDBJ databases">
        <title>Genome sequence of Flavobacterium anhuiense RCM74.</title>
        <authorList>
            <person name="Kim J.F."/>
            <person name="Song J.Y."/>
            <person name="Kwak M.-J."/>
            <person name="Lee S.-W."/>
        </authorList>
    </citation>
    <scope>NUCLEOTIDE SEQUENCE [LARGE SCALE GENOMIC DNA]</scope>
    <source>
        <strain evidence="2 3">RCM74</strain>
    </source>
</reference>
<proteinExistence type="predicted"/>
<name>A0A444VXH9_9FLAO</name>
<feature type="signal peptide" evidence="1">
    <location>
        <begin position="1"/>
        <end position="19"/>
    </location>
</feature>
<feature type="chain" id="PRO_5019194877" evidence="1">
    <location>
        <begin position="20"/>
        <end position="397"/>
    </location>
</feature>
<keyword evidence="1" id="KW-0732">Signal</keyword>
<gene>
    <name evidence="2" type="ORF">NU08_2633</name>
</gene>
<dbReference type="Pfam" id="PF07396">
    <property type="entry name" value="Porin_O_P"/>
    <property type="match status" value="1"/>
</dbReference>
<evidence type="ECO:0000256" key="1">
    <source>
        <dbReference type="SAM" id="SignalP"/>
    </source>
</evidence>
<evidence type="ECO:0000313" key="2">
    <source>
        <dbReference type="EMBL" id="RYJ38310.1"/>
    </source>
</evidence>
<dbReference type="OrthoDB" id="846879at2"/>
<sequence>MRALTFIILSVFLSAGAYAQQEKQTDTILNHKTPLIKATKVDLLNNVDLIFNTQVGFNTYFDDGNYTGSKFEVNQFRLEVKGKVYKDKVFFRFRDRYTKETEPQSTDNISSSTDLAFIGYKISERTSIAIGKMTANWGGYEFDMNPIDIYQYNDIVDNSDNFLTGVQVNWKLNANHVFSGQILNSRTKTFSELYQNVPDVEEAKFPAAYVGNWNGSFLDGKFKTIYSFSIFQEATKNGRPVNMYYTALGNQFRSKKWLFQYDFKWSSEDLDRTGVVSNIIPDTVLDHAAENVYYVEHWLRTVYSLNEQWKLTIIGMTSKASWKDIPDPAVSSNRIRTAYGIIPTVEFYPIKNFNLKFFATYVQRFYNYSDYAKADLGQSNTTSGRIMLGIISPLVVL</sequence>
<comment type="caution">
    <text evidence="2">The sequence shown here is derived from an EMBL/GenBank/DDBJ whole genome shotgun (WGS) entry which is preliminary data.</text>
</comment>
<accession>A0A444VXH9</accession>
<dbReference type="Proteomes" id="UP000290433">
    <property type="component" value="Unassembled WGS sequence"/>
</dbReference>
<evidence type="ECO:0000313" key="3">
    <source>
        <dbReference type="Proteomes" id="UP000290433"/>
    </source>
</evidence>
<dbReference type="EMBL" id="JUIV01000009">
    <property type="protein sequence ID" value="RYJ38310.1"/>
    <property type="molecule type" value="Genomic_DNA"/>
</dbReference>
<protein>
    <submittedName>
        <fullName evidence="2">Porin_O_P domain containing protein</fullName>
    </submittedName>
</protein>
<dbReference type="AlphaFoldDB" id="A0A444VXH9"/>